<evidence type="ECO:0000259" key="1">
    <source>
        <dbReference type="PROSITE" id="PS50943"/>
    </source>
</evidence>
<dbReference type="Gene3D" id="1.10.260.40">
    <property type="entry name" value="lambda repressor-like DNA-binding domains"/>
    <property type="match status" value="1"/>
</dbReference>
<accession>A0A098L9H4</accession>
<dbReference type="eggNOG" id="COG3093">
    <property type="taxonomic scope" value="Bacteria"/>
</dbReference>
<feature type="domain" description="HTH cro/C1-type" evidence="1">
    <location>
        <begin position="9"/>
        <end position="62"/>
    </location>
</feature>
<sequence>MAKHIGKLILSRLAELGMNKSEFARRINKSRQNVQDIFKRESVDTDLLLQISKVLNFNFFTLLAANEELAKAEVHEDGVMYRKKQKGDKVNGSSEDIKKQLDIAKREILYLEKINTLLESKIGKKSAKPALKVSAKKTAKKVRK</sequence>
<dbReference type="PROSITE" id="PS50943">
    <property type="entry name" value="HTH_CROC1"/>
    <property type="match status" value="1"/>
</dbReference>
<dbReference type="OrthoDB" id="799937at2"/>
<reference evidence="2 3" key="1">
    <citation type="submission" date="2014-09" db="EMBL/GenBank/DDBJ databases">
        <title>Sporocytophaga myxococcoides PG-01 genome sequencing.</title>
        <authorList>
            <person name="Liu L."/>
            <person name="Gao P.J."/>
            <person name="Chen G.J."/>
            <person name="Wang L.S."/>
        </authorList>
    </citation>
    <scope>NUCLEOTIDE SEQUENCE [LARGE SCALE GENOMIC DNA]</scope>
    <source>
        <strain evidence="2 3">PG-01</strain>
    </source>
</reference>
<dbReference type="AlphaFoldDB" id="A0A098L9H4"/>
<dbReference type="Proteomes" id="UP000030185">
    <property type="component" value="Unassembled WGS sequence"/>
</dbReference>
<dbReference type="InterPro" id="IPR010982">
    <property type="entry name" value="Lambda_DNA-bd_dom_sf"/>
</dbReference>
<dbReference type="RefSeq" id="WP_052429870.1">
    <property type="nucleotide sequence ID" value="NZ_BBLT01000001.1"/>
</dbReference>
<gene>
    <name evidence="2" type="ORF">MYP_260</name>
</gene>
<dbReference type="EMBL" id="BBLT01000001">
    <property type="protein sequence ID" value="GAL83034.1"/>
    <property type="molecule type" value="Genomic_DNA"/>
</dbReference>
<comment type="caution">
    <text evidence="2">The sequence shown here is derived from an EMBL/GenBank/DDBJ whole genome shotgun (WGS) entry which is preliminary data.</text>
</comment>
<evidence type="ECO:0000313" key="2">
    <source>
        <dbReference type="EMBL" id="GAL83034.1"/>
    </source>
</evidence>
<proteinExistence type="predicted"/>
<keyword evidence="3" id="KW-1185">Reference proteome</keyword>
<evidence type="ECO:0000313" key="3">
    <source>
        <dbReference type="Proteomes" id="UP000030185"/>
    </source>
</evidence>
<dbReference type="Pfam" id="PF01381">
    <property type="entry name" value="HTH_3"/>
    <property type="match status" value="1"/>
</dbReference>
<dbReference type="STRING" id="153721.MYP_260"/>
<dbReference type="InterPro" id="IPR001387">
    <property type="entry name" value="Cro/C1-type_HTH"/>
</dbReference>
<organism evidence="2 3">
    <name type="scientific">Sporocytophaga myxococcoides</name>
    <dbReference type="NCBI Taxonomy" id="153721"/>
    <lineage>
        <taxon>Bacteria</taxon>
        <taxon>Pseudomonadati</taxon>
        <taxon>Bacteroidota</taxon>
        <taxon>Cytophagia</taxon>
        <taxon>Cytophagales</taxon>
        <taxon>Cytophagaceae</taxon>
        <taxon>Sporocytophaga</taxon>
    </lineage>
</organism>
<dbReference type="GO" id="GO:0003677">
    <property type="term" value="F:DNA binding"/>
    <property type="evidence" value="ECO:0007669"/>
    <property type="project" value="InterPro"/>
</dbReference>
<name>A0A098L9H4_9BACT</name>
<dbReference type="SUPFAM" id="SSF47413">
    <property type="entry name" value="lambda repressor-like DNA-binding domains"/>
    <property type="match status" value="1"/>
</dbReference>
<protein>
    <recommendedName>
        <fullName evidence="1">HTH cro/C1-type domain-containing protein</fullName>
    </recommendedName>
</protein>